<dbReference type="PRINTS" id="PR00080">
    <property type="entry name" value="SDRFAMILY"/>
</dbReference>
<dbReference type="Gene3D" id="3.40.50.720">
    <property type="entry name" value="NAD(P)-binding Rossmann-like Domain"/>
    <property type="match status" value="1"/>
</dbReference>
<evidence type="ECO:0000313" key="4">
    <source>
        <dbReference type="EMBL" id="TBW72420.1"/>
    </source>
</evidence>
<reference evidence="3 6" key="2">
    <citation type="submission" date="2019-07" db="EMBL/GenBank/DDBJ databases">
        <title>Comparative genome analysis of staphylococcus lugdunensis shows clonal complex-dependent diversity of the putative virulence factor, ess/type vii locus.</title>
        <authorList>
            <person name="Lebeurre J."/>
            <person name="Dahyot S."/>
            <person name="Diene S."/>
            <person name="Paulay A."/>
            <person name="Aubourg M."/>
            <person name="Argemi X."/>
            <person name="Giard J.-C."/>
            <person name="Tournier I."/>
            <person name="Francois P."/>
            <person name="Pestel-Caron M."/>
        </authorList>
    </citation>
    <scope>NUCLEOTIDE SEQUENCE [LARGE SCALE GENOMIC DNA]</scope>
    <source>
        <strain evidence="3 6">SL13</strain>
    </source>
</reference>
<dbReference type="InterPro" id="IPR036291">
    <property type="entry name" value="NAD(P)-bd_dom_sf"/>
</dbReference>
<proteinExistence type="inferred from homology"/>
<evidence type="ECO:0000313" key="6">
    <source>
        <dbReference type="Proteomes" id="UP000325462"/>
    </source>
</evidence>
<dbReference type="PANTHER" id="PTHR42760">
    <property type="entry name" value="SHORT-CHAIN DEHYDROGENASES/REDUCTASES FAMILY MEMBER"/>
    <property type="match status" value="1"/>
</dbReference>
<dbReference type="FunFam" id="3.40.50.720:FF:000240">
    <property type="entry name" value="SDR family oxidoreductase"/>
    <property type="match status" value="1"/>
</dbReference>
<comment type="similarity">
    <text evidence="1">Belongs to the short-chain dehydrogenases/reductases (SDR) family.</text>
</comment>
<evidence type="ECO:0000256" key="2">
    <source>
        <dbReference type="ARBA" id="ARBA00023002"/>
    </source>
</evidence>
<sequence length="260" mass="27598">MTNIIDQFRVNGKVAIVTGGAMGLGKAMAEALAQAGADIVIADIKLDLAEETAQAIAHNEGVKTTALKVDVTNPDDVNKMVQDVVKKYGKIDILVNNAGMTINEKAEDVSYENWLKVINLNLNGVFLVAQAVGRQMIKQGNGSIINTSSMSGLIANKPQEQASYNASKAGVIMLTKSLAMEWSKYGIKVNTIAPGYMKTALTEPMFNTGGDMIDYWMGATPMGRPGEPHELGGIVVYLASDASTFAQGSVFTIDGGYTAL</sequence>
<dbReference type="PROSITE" id="PS00061">
    <property type="entry name" value="ADH_SHORT"/>
    <property type="match status" value="1"/>
</dbReference>
<evidence type="ECO:0000256" key="1">
    <source>
        <dbReference type="ARBA" id="ARBA00006484"/>
    </source>
</evidence>
<dbReference type="Proteomes" id="UP000293637">
    <property type="component" value="Unassembled WGS sequence"/>
</dbReference>
<dbReference type="PANTHER" id="PTHR42760:SF115">
    <property type="entry name" value="3-OXOACYL-[ACYL-CARRIER-PROTEIN] REDUCTASE FABG"/>
    <property type="match status" value="1"/>
</dbReference>
<dbReference type="Proteomes" id="UP000325462">
    <property type="component" value="Chromosome"/>
</dbReference>
<protein>
    <submittedName>
        <fullName evidence="4">Glucose 1-dehydrogenase</fullName>
        <ecNumber evidence="4">1.1.1.47</ecNumber>
    </submittedName>
</protein>
<dbReference type="InterPro" id="IPR002347">
    <property type="entry name" value="SDR_fam"/>
</dbReference>
<dbReference type="OMA" id="GAHFKKQ"/>
<dbReference type="Pfam" id="PF13561">
    <property type="entry name" value="adh_short_C2"/>
    <property type="match status" value="1"/>
</dbReference>
<dbReference type="RefSeq" id="WP_002479212.1">
    <property type="nucleotide sequence ID" value="NZ_AP021848.1"/>
</dbReference>
<dbReference type="GO" id="GO:0047936">
    <property type="term" value="F:glucose 1-dehydrogenase [NAD(P)+] activity"/>
    <property type="evidence" value="ECO:0007669"/>
    <property type="project" value="UniProtKB-EC"/>
</dbReference>
<dbReference type="AlphaFoldDB" id="A0A292DIN4"/>
<organism evidence="4 5">
    <name type="scientific">Staphylococcus lugdunensis</name>
    <dbReference type="NCBI Taxonomy" id="28035"/>
    <lineage>
        <taxon>Bacteria</taxon>
        <taxon>Bacillati</taxon>
        <taxon>Bacillota</taxon>
        <taxon>Bacilli</taxon>
        <taxon>Bacillales</taxon>
        <taxon>Staphylococcaceae</taxon>
        <taxon>Staphylococcus</taxon>
    </lineage>
</organism>
<name>A0A292DIN4_STALU</name>
<dbReference type="EC" id="1.1.1.47" evidence="4"/>
<dbReference type="GeneID" id="58090742"/>
<dbReference type="PRINTS" id="PR00081">
    <property type="entry name" value="GDHRDH"/>
</dbReference>
<dbReference type="NCBIfam" id="NF005559">
    <property type="entry name" value="PRK07231.1"/>
    <property type="match status" value="1"/>
</dbReference>
<evidence type="ECO:0000313" key="5">
    <source>
        <dbReference type="Proteomes" id="UP000293637"/>
    </source>
</evidence>
<accession>A0A292DIN4</accession>
<keyword evidence="6" id="KW-1185">Reference proteome</keyword>
<dbReference type="EMBL" id="CP041722">
    <property type="protein sequence ID" value="QEX38092.1"/>
    <property type="molecule type" value="Genomic_DNA"/>
</dbReference>
<dbReference type="InterPro" id="IPR020904">
    <property type="entry name" value="Sc_DH/Rdtase_CS"/>
</dbReference>
<keyword evidence="2 4" id="KW-0560">Oxidoreductase</keyword>
<dbReference type="EMBL" id="SCHB01000003">
    <property type="protein sequence ID" value="TBW72420.1"/>
    <property type="molecule type" value="Genomic_DNA"/>
</dbReference>
<reference evidence="4 5" key="1">
    <citation type="journal article" date="2019" name="Sci. Transl. Med.">
        <title>Quorum sensing between bacterial species on the skin protects against epidermal injury in atopic dermatitis.</title>
        <authorList>
            <person name="Williams M.R."/>
        </authorList>
    </citation>
    <scope>NUCLEOTIDE SEQUENCE [LARGE SCALE GENOMIC DNA]</scope>
    <source>
        <strain evidence="4 5">E7</strain>
    </source>
</reference>
<dbReference type="GO" id="GO:0005975">
    <property type="term" value="P:carbohydrate metabolic process"/>
    <property type="evidence" value="ECO:0007669"/>
    <property type="project" value="UniProtKB-ARBA"/>
</dbReference>
<gene>
    <name evidence="4" type="ORF">EQ812_05420</name>
    <name evidence="3" type="ORF">FO454_03790</name>
</gene>
<evidence type="ECO:0000313" key="3">
    <source>
        <dbReference type="EMBL" id="QEX38092.1"/>
    </source>
</evidence>
<dbReference type="SUPFAM" id="SSF51735">
    <property type="entry name" value="NAD(P)-binding Rossmann-fold domains"/>
    <property type="match status" value="1"/>
</dbReference>